<sequence>MPPLYDFDDYDRCLQEFDHLSQYCFVRADVLAQPNVAAWRVIQDVSQYHKHHFDHGHLYFGICMDWCRTQIDALGEKEADALFKGILVNNTKVNTYLDLFKSEEENRHLLNSLANQCVNLRLQKYELSAESVIEYCDNSIKDVQFDAWNFAFYAVVCVLTLCVLMSSLFDLYLKHKRNNKLLTDRDHYTAAPADLATKLGVGFSMARNWYRLNQQPSGRMGRELRFLDCYKFFCMFLVIFAHTNWVLYESAISNPQDPERLLHTYAGTILVAGSLVTVTFFVIGGLLMTLNWLIVAKENKEMSAMEYLVTFLKFNIFRYLRLTIPYGFVILWSGVYFDNAGGPMFRHIFEREQLSCRKNGWINLLYLNNNLRTNERCMLQGWYLASDTQSFVLSILILMLAHKFVNLRKWIFGATLAFFVFISGLTTYVNKFCALFLPSPQIQRDSFIESRQFNEFYVPFHMNFGCYFFGVLAALIYDHISTNGLKIKENKLFHIMFYVLIPVGILWLFSGHIFLQYYNEEDVRLWASIYASIQRNFWGLGLAAFIVGMAAKCGWVLRKFCCLPIFRILGRLTYGAFLVHLLICRVVIATLREPIYFGTGIMFAFIIFTLAASYVLSFVLAILLELPASSYMKLLR</sequence>
<keyword evidence="4" id="KW-1185">Reference proteome</keyword>
<name>A0A1I8Q8R8_STOCA</name>
<feature type="transmembrane region" description="Helical" evidence="1">
    <location>
        <begin position="410"/>
        <end position="429"/>
    </location>
</feature>
<feature type="transmembrane region" description="Helical" evidence="1">
    <location>
        <begin position="600"/>
        <end position="626"/>
    </location>
</feature>
<feature type="transmembrane region" description="Helical" evidence="1">
    <location>
        <begin position="381"/>
        <end position="401"/>
    </location>
</feature>
<protein>
    <recommendedName>
        <fullName evidence="2">Acyltransferase 3 domain-containing protein</fullName>
    </recommendedName>
</protein>
<keyword evidence="1" id="KW-1133">Transmembrane helix</keyword>
<proteinExistence type="predicted"/>
<dbReference type="EnsemblMetazoa" id="SCAU014937-RA">
    <property type="protein sequence ID" value="SCAU014937-PA"/>
    <property type="gene ID" value="SCAU014937"/>
</dbReference>
<keyword evidence="1" id="KW-0472">Membrane</keyword>
<feature type="transmembrane region" description="Helical" evidence="1">
    <location>
        <begin position="316"/>
        <end position="337"/>
    </location>
</feature>
<dbReference type="Proteomes" id="UP000095300">
    <property type="component" value="Unassembled WGS sequence"/>
</dbReference>
<gene>
    <name evidence="3" type="primary">106095628</name>
</gene>
<evidence type="ECO:0000313" key="4">
    <source>
        <dbReference type="Proteomes" id="UP000095300"/>
    </source>
</evidence>
<evidence type="ECO:0000313" key="3">
    <source>
        <dbReference type="EnsemblMetazoa" id="SCAU014937-PA"/>
    </source>
</evidence>
<dbReference type="InterPro" id="IPR002656">
    <property type="entry name" value="Acyl_transf_3_dom"/>
</dbReference>
<dbReference type="PANTHER" id="PTHR11161:SF22">
    <property type="entry name" value="ACYLTRANSFERASE 3 DOMAIN-CONTAINING PROTEIN-RELATED"/>
    <property type="match status" value="1"/>
</dbReference>
<dbReference type="PANTHER" id="PTHR11161">
    <property type="entry name" value="O-ACYLTRANSFERASE"/>
    <property type="match status" value="1"/>
</dbReference>
<feature type="transmembrane region" description="Helical" evidence="1">
    <location>
        <begin position="492"/>
        <end position="517"/>
    </location>
</feature>
<feature type="domain" description="Acyltransferase 3" evidence="2">
    <location>
        <begin position="225"/>
        <end position="617"/>
    </location>
</feature>
<feature type="transmembrane region" description="Helical" evidence="1">
    <location>
        <begin position="150"/>
        <end position="173"/>
    </location>
</feature>
<feature type="transmembrane region" description="Helical" evidence="1">
    <location>
        <begin position="569"/>
        <end position="588"/>
    </location>
</feature>
<dbReference type="VEuPathDB" id="VectorBase:SCAU014937"/>
<reference evidence="3" key="1">
    <citation type="submission" date="2020-05" db="UniProtKB">
        <authorList>
            <consortium name="EnsemblMetazoa"/>
        </authorList>
    </citation>
    <scope>IDENTIFICATION</scope>
    <source>
        <strain evidence="3">USDA</strain>
    </source>
</reference>
<dbReference type="Pfam" id="PF01757">
    <property type="entry name" value="Acyl_transf_3"/>
    <property type="match status" value="1"/>
</dbReference>
<evidence type="ECO:0000256" key="1">
    <source>
        <dbReference type="SAM" id="Phobius"/>
    </source>
</evidence>
<dbReference type="AlphaFoldDB" id="A0A1I8Q8R8"/>
<dbReference type="GO" id="GO:0016747">
    <property type="term" value="F:acyltransferase activity, transferring groups other than amino-acyl groups"/>
    <property type="evidence" value="ECO:0007669"/>
    <property type="project" value="InterPro"/>
</dbReference>
<feature type="transmembrane region" description="Helical" evidence="1">
    <location>
        <begin position="229"/>
        <end position="248"/>
    </location>
</feature>
<feature type="transmembrane region" description="Helical" evidence="1">
    <location>
        <begin position="268"/>
        <end position="295"/>
    </location>
</feature>
<accession>A0A1I8Q8R8</accession>
<dbReference type="InterPro" id="IPR052728">
    <property type="entry name" value="O2_lipid_transport_reg"/>
</dbReference>
<feature type="transmembrane region" description="Helical" evidence="1">
    <location>
        <begin position="460"/>
        <end position="480"/>
    </location>
</feature>
<evidence type="ECO:0000259" key="2">
    <source>
        <dbReference type="Pfam" id="PF01757"/>
    </source>
</evidence>
<feature type="transmembrane region" description="Helical" evidence="1">
    <location>
        <begin position="537"/>
        <end position="557"/>
    </location>
</feature>
<organism evidence="3 4">
    <name type="scientific">Stomoxys calcitrans</name>
    <name type="common">Stable fly</name>
    <name type="synonym">Conops calcitrans</name>
    <dbReference type="NCBI Taxonomy" id="35570"/>
    <lineage>
        <taxon>Eukaryota</taxon>
        <taxon>Metazoa</taxon>
        <taxon>Ecdysozoa</taxon>
        <taxon>Arthropoda</taxon>
        <taxon>Hexapoda</taxon>
        <taxon>Insecta</taxon>
        <taxon>Pterygota</taxon>
        <taxon>Neoptera</taxon>
        <taxon>Endopterygota</taxon>
        <taxon>Diptera</taxon>
        <taxon>Brachycera</taxon>
        <taxon>Muscomorpha</taxon>
        <taxon>Muscoidea</taxon>
        <taxon>Muscidae</taxon>
        <taxon>Stomoxys</taxon>
    </lineage>
</organism>
<keyword evidence="1" id="KW-0812">Transmembrane</keyword>
<dbReference type="OrthoDB" id="10265389at2759"/>